<comment type="similarity">
    <text evidence="2">Belongs to the universal ribosomal protein uS3 family.</text>
</comment>
<organism evidence="7 8">
    <name type="scientific">Limulus polyphemus</name>
    <name type="common">Atlantic horseshoe crab</name>
    <dbReference type="NCBI Taxonomy" id="6850"/>
    <lineage>
        <taxon>Eukaryota</taxon>
        <taxon>Metazoa</taxon>
        <taxon>Ecdysozoa</taxon>
        <taxon>Arthropoda</taxon>
        <taxon>Chelicerata</taxon>
        <taxon>Merostomata</taxon>
        <taxon>Xiphosura</taxon>
        <taxon>Limulidae</taxon>
        <taxon>Limulus</taxon>
    </lineage>
</organism>
<keyword evidence="4" id="KW-0689">Ribosomal protein</keyword>
<evidence type="ECO:0000313" key="7">
    <source>
        <dbReference type="Proteomes" id="UP000694941"/>
    </source>
</evidence>
<evidence type="ECO:0000256" key="5">
    <source>
        <dbReference type="ARBA" id="ARBA00023128"/>
    </source>
</evidence>
<evidence type="ECO:0000256" key="2">
    <source>
        <dbReference type="ARBA" id="ARBA00010761"/>
    </source>
</evidence>
<protein>
    <submittedName>
        <fullName evidence="8">28S ribosomal protein S24, mitochondrial-like</fullName>
    </submittedName>
</protein>
<dbReference type="PANTHER" id="PTHR21244">
    <property type="entry name" value="MITOCHONDRIAL 28S RIBOSOMAL PROTEIN S24"/>
    <property type="match status" value="1"/>
</dbReference>
<comment type="subcellular location">
    <subcellularLocation>
        <location evidence="1">Mitochondrion</location>
    </subcellularLocation>
</comment>
<reference evidence="8" key="1">
    <citation type="submission" date="2025-08" db="UniProtKB">
        <authorList>
            <consortium name="RefSeq"/>
        </authorList>
    </citation>
    <scope>IDENTIFICATION</scope>
    <source>
        <tissue evidence="8">Muscle</tissue>
    </source>
</reference>
<dbReference type="RefSeq" id="XP_013789675.1">
    <property type="nucleotide sequence ID" value="XM_013934221.2"/>
</dbReference>
<sequence>MTSIMKSMRTALKCIKNDKIVASDTVGSFLPLISTSFHTSAVCSKAQAGRYKVTKKRDRPLTYEQANKPHDIGHRKSWNSWNTSNLLDGLRPSETAIEDMFIRKFMSGTWHKLFLSEVIIKRRHNMIFIGGIVHQAIHARKMYFLLGYTEEILSYILKCPVKLELQTVSDRKDVVFKYI</sequence>
<evidence type="ECO:0000256" key="3">
    <source>
        <dbReference type="ARBA" id="ARBA00022946"/>
    </source>
</evidence>
<keyword evidence="6" id="KW-0687">Ribonucleoprotein</keyword>
<evidence type="ECO:0000313" key="8">
    <source>
        <dbReference type="RefSeq" id="XP_013789675.1"/>
    </source>
</evidence>
<keyword evidence="7" id="KW-1185">Reference proteome</keyword>
<evidence type="ECO:0000256" key="6">
    <source>
        <dbReference type="ARBA" id="ARBA00023274"/>
    </source>
</evidence>
<dbReference type="InterPro" id="IPR026146">
    <property type="entry name" value="Ribosomal_uS3m"/>
</dbReference>
<name>A0ABM1BVV2_LIMPO</name>
<dbReference type="Pfam" id="PF14955">
    <property type="entry name" value="MRP-S24"/>
    <property type="match status" value="1"/>
</dbReference>
<dbReference type="GeneID" id="106473541"/>
<dbReference type="Proteomes" id="UP000694941">
    <property type="component" value="Unplaced"/>
</dbReference>
<gene>
    <name evidence="8" type="primary">LOC106473541</name>
</gene>
<evidence type="ECO:0000256" key="4">
    <source>
        <dbReference type="ARBA" id="ARBA00022980"/>
    </source>
</evidence>
<keyword evidence="5" id="KW-0496">Mitochondrion</keyword>
<accession>A0ABM1BVV2</accession>
<dbReference type="PANTHER" id="PTHR21244:SF1">
    <property type="entry name" value="SMALL RIBOSOMAL SUBUNIT PROTEIN US3M"/>
    <property type="match status" value="1"/>
</dbReference>
<proteinExistence type="inferred from homology"/>
<keyword evidence="3" id="KW-0809">Transit peptide</keyword>
<evidence type="ECO:0000256" key="1">
    <source>
        <dbReference type="ARBA" id="ARBA00004173"/>
    </source>
</evidence>